<name>A0A5N5I152_9ROSA</name>
<accession>A0A5N5I152</accession>
<protein>
    <submittedName>
        <fullName evidence="2">S ribonuclease</fullName>
    </submittedName>
</protein>
<dbReference type="Proteomes" id="UP000327157">
    <property type="component" value="Chromosome 6"/>
</dbReference>
<evidence type="ECO:0000313" key="3">
    <source>
        <dbReference type="Proteomes" id="UP000327157"/>
    </source>
</evidence>
<evidence type="ECO:0000256" key="1">
    <source>
        <dbReference type="SAM" id="MobiDB-lite"/>
    </source>
</evidence>
<sequence length="76" mass="8016">MSNAFLVKGRGKNGRGTEGDDGCSNAFPESKSREFHGSIRHERRPNSVKSGGSCSLLREQWNGGGGCDGACSRSSP</sequence>
<dbReference type="AlphaFoldDB" id="A0A5N5I152"/>
<dbReference type="EMBL" id="SMOL01000120">
    <property type="protein sequence ID" value="KAB2632132.1"/>
    <property type="molecule type" value="Genomic_DNA"/>
</dbReference>
<keyword evidence="3" id="KW-1185">Reference proteome</keyword>
<feature type="compositionally biased region" description="Basic and acidic residues" evidence="1">
    <location>
        <begin position="30"/>
        <end position="40"/>
    </location>
</feature>
<reference evidence="3" key="2">
    <citation type="submission" date="2019-10" db="EMBL/GenBank/DDBJ databases">
        <title>A de novo genome assembly of a pear dwarfing rootstock.</title>
        <authorList>
            <person name="Wang F."/>
            <person name="Wang J."/>
            <person name="Li S."/>
            <person name="Zhang Y."/>
            <person name="Fang M."/>
            <person name="Ma L."/>
            <person name="Zhao Y."/>
            <person name="Jiang S."/>
        </authorList>
    </citation>
    <scope>NUCLEOTIDE SEQUENCE [LARGE SCALE GENOMIC DNA]</scope>
</reference>
<evidence type="ECO:0000313" key="2">
    <source>
        <dbReference type="EMBL" id="KAB2632132.1"/>
    </source>
</evidence>
<organism evidence="2 3">
    <name type="scientific">Pyrus ussuriensis x Pyrus communis</name>
    <dbReference type="NCBI Taxonomy" id="2448454"/>
    <lineage>
        <taxon>Eukaryota</taxon>
        <taxon>Viridiplantae</taxon>
        <taxon>Streptophyta</taxon>
        <taxon>Embryophyta</taxon>
        <taxon>Tracheophyta</taxon>
        <taxon>Spermatophyta</taxon>
        <taxon>Magnoliopsida</taxon>
        <taxon>eudicotyledons</taxon>
        <taxon>Gunneridae</taxon>
        <taxon>Pentapetalae</taxon>
        <taxon>rosids</taxon>
        <taxon>fabids</taxon>
        <taxon>Rosales</taxon>
        <taxon>Rosaceae</taxon>
        <taxon>Amygdaloideae</taxon>
        <taxon>Maleae</taxon>
        <taxon>Pyrus</taxon>
    </lineage>
</organism>
<reference evidence="2 3" key="3">
    <citation type="submission" date="2019-11" db="EMBL/GenBank/DDBJ databases">
        <title>A de novo genome assembly of a pear dwarfing rootstock.</title>
        <authorList>
            <person name="Wang F."/>
            <person name="Wang J."/>
            <person name="Li S."/>
            <person name="Zhang Y."/>
            <person name="Fang M."/>
            <person name="Ma L."/>
            <person name="Zhao Y."/>
            <person name="Jiang S."/>
        </authorList>
    </citation>
    <scope>NUCLEOTIDE SEQUENCE [LARGE SCALE GENOMIC DNA]</scope>
    <source>
        <strain evidence="2">S2</strain>
        <tissue evidence="2">Leaf</tissue>
    </source>
</reference>
<feature type="region of interest" description="Disordered" evidence="1">
    <location>
        <begin position="1"/>
        <end position="76"/>
    </location>
</feature>
<proteinExistence type="predicted"/>
<reference evidence="2 3" key="1">
    <citation type="submission" date="2019-09" db="EMBL/GenBank/DDBJ databases">
        <authorList>
            <person name="Ou C."/>
        </authorList>
    </citation>
    <scope>NUCLEOTIDE SEQUENCE [LARGE SCALE GENOMIC DNA]</scope>
    <source>
        <strain evidence="2">S2</strain>
        <tissue evidence="2">Leaf</tissue>
    </source>
</reference>
<gene>
    <name evidence="2" type="ORF">D8674_028379</name>
</gene>
<comment type="caution">
    <text evidence="2">The sequence shown here is derived from an EMBL/GenBank/DDBJ whole genome shotgun (WGS) entry which is preliminary data.</text>
</comment>